<evidence type="ECO:0000313" key="4">
    <source>
        <dbReference type="Proteomes" id="UP001178461"/>
    </source>
</evidence>
<dbReference type="PANTHER" id="PTHR35449">
    <property type="entry name" value="PROTEIN SIX6OS1"/>
    <property type="match status" value="1"/>
</dbReference>
<evidence type="ECO:0000313" key="3">
    <source>
        <dbReference type="EMBL" id="CAI5764731.1"/>
    </source>
</evidence>
<organism evidence="3 4">
    <name type="scientific">Podarcis lilfordi</name>
    <name type="common">Lilford's wall lizard</name>
    <dbReference type="NCBI Taxonomy" id="74358"/>
    <lineage>
        <taxon>Eukaryota</taxon>
        <taxon>Metazoa</taxon>
        <taxon>Chordata</taxon>
        <taxon>Craniata</taxon>
        <taxon>Vertebrata</taxon>
        <taxon>Euteleostomi</taxon>
        <taxon>Lepidosauria</taxon>
        <taxon>Squamata</taxon>
        <taxon>Bifurcata</taxon>
        <taxon>Unidentata</taxon>
        <taxon>Episquamata</taxon>
        <taxon>Laterata</taxon>
        <taxon>Lacertibaenia</taxon>
        <taxon>Lacertidae</taxon>
        <taxon>Podarcis</taxon>
    </lineage>
</organism>
<evidence type="ECO:0000256" key="2">
    <source>
        <dbReference type="SAM" id="MobiDB-lite"/>
    </source>
</evidence>
<dbReference type="GO" id="GO:0007129">
    <property type="term" value="P:homologous chromosome pairing at meiosis"/>
    <property type="evidence" value="ECO:0007669"/>
    <property type="project" value="TreeGrafter"/>
</dbReference>
<dbReference type="AlphaFoldDB" id="A0AA35JS57"/>
<gene>
    <name evidence="3" type="ORF">PODLI_1B027720</name>
</gene>
<dbReference type="InterPro" id="IPR031380">
    <property type="entry name" value="SIX6OS1"/>
</dbReference>
<dbReference type="EMBL" id="OX395126">
    <property type="protein sequence ID" value="CAI5764731.1"/>
    <property type="molecule type" value="Genomic_DNA"/>
</dbReference>
<feature type="region of interest" description="Disordered" evidence="2">
    <location>
        <begin position="452"/>
        <end position="494"/>
    </location>
</feature>
<keyword evidence="1" id="KW-0175">Coiled coil</keyword>
<protein>
    <recommendedName>
        <fullName evidence="5">Protein SIX6OS1</fullName>
    </recommendedName>
</protein>
<dbReference type="PANTHER" id="PTHR35449:SF1">
    <property type="entry name" value="PROTEIN SIX6OS1"/>
    <property type="match status" value="1"/>
</dbReference>
<name>A0AA35JS57_9SAUR</name>
<evidence type="ECO:0008006" key="5">
    <source>
        <dbReference type="Google" id="ProtNLM"/>
    </source>
</evidence>
<feature type="compositionally biased region" description="Basic and acidic residues" evidence="2">
    <location>
        <begin position="542"/>
        <end position="558"/>
    </location>
</feature>
<feature type="coiled-coil region" evidence="1">
    <location>
        <begin position="168"/>
        <end position="202"/>
    </location>
</feature>
<dbReference type="GO" id="GO:0048477">
    <property type="term" value="P:oogenesis"/>
    <property type="evidence" value="ECO:0007669"/>
    <property type="project" value="TreeGrafter"/>
</dbReference>
<keyword evidence="4" id="KW-1185">Reference proteome</keyword>
<feature type="region of interest" description="Disordered" evidence="2">
    <location>
        <begin position="536"/>
        <end position="562"/>
    </location>
</feature>
<dbReference type="Proteomes" id="UP001178461">
    <property type="component" value="Chromosome 1"/>
</dbReference>
<dbReference type="Pfam" id="PF15676">
    <property type="entry name" value="S6OS1"/>
    <property type="match status" value="1"/>
</dbReference>
<sequence length="736" mass="83603">MAKRCGFREEKGMIQVTRKEIPTKQQEELSDGQQVYKMADVMLNNLNKLLLQLVFQLQQASYSKEHLRQQIQIYSANTAGKKIEICQLQEEINKNKEAIASLRKRNNSCRENCNAWKPTYMILSQHEEYLQKELQNYQESTEKDKKMYQDYTTQYQETFKQHQEKYLATAIAQEYHQEKNEFEEIQNRVLKQSELLKKKEAEVIELREPGPFQSLLQWALQIASLRHNTKEILTHAVVLRQQSLELEKTAEELQMKIYYFKQQIEKIKEDQHNPEVIEKENAKDLEARKASDESLFKESHHVLKEKRQMYESLQLPSICQKLVQSFSTLKPLFQQTQRGMEVRKDSAGHSAVTSIYFSHVENERQKCNDTIGTNIAKNAQLSSVTSLQNQTPLRLLSYQKQTNNRQWFEAEAAEIGGKKVEYMEREEGNRTEDSAQAFQDGQATTDCHFAEREDDAESYPRTPEPHILPKTPTSSRVETPLELTPSKGEGSMSKSPAFPFLSSFTAKSLGFNFFESSVLGAETSLGQLGERVSAGNLNPTSLHKEGKKTEYVEREGSRSNDSAHVFQDGQATTDCHFAEREDDAVSFPRTPESNILPKTPASSRMETPLELTPSKSEGSMSKSPAFPFLSSFTAKSPGFNFFDSSVLGAEISPGQLGESYSGNLNPISSHKDIGNLFGKMENDDSFAFSFPSCSSAQAFQNGKDDFSFPFAFGSSQAASLKGFQPSSQSRKSFSLF</sequence>
<proteinExistence type="predicted"/>
<dbReference type="GO" id="GO:0007283">
    <property type="term" value="P:spermatogenesis"/>
    <property type="evidence" value="ECO:0007669"/>
    <property type="project" value="TreeGrafter"/>
</dbReference>
<evidence type="ECO:0000256" key="1">
    <source>
        <dbReference type="SAM" id="Coils"/>
    </source>
</evidence>
<reference evidence="3" key="1">
    <citation type="submission" date="2022-12" db="EMBL/GenBank/DDBJ databases">
        <authorList>
            <person name="Alioto T."/>
            <person name="Alioto T."/>
            <person name="Gomez Garrido J."/>
        </authorList>
    </citation>
    <scope>NUCLEOTIDE SEQUENCE</scope>
</reference>
<dbReference type="GO" id="GO:0000801">
    <property type="term" value="C:central element"/>
    <property type="evidence" value="ECO:0007669"/>
    <property type="project" value="TreeGrafter"/>
</dbReference>
<accession>A0AA35JS57</accession>
<feature type="region of interest" description="Disordered" evidence="2">
    <location>
        <begin position="587"/>
        <end position="620"/>
    </location>
</feature>
<dbReference type="GO" id="GO:0010705">
    <property type="term" value="P:meiotic DNA double-strand break processing involved in reciprocal meiotic recombination"/>
    <property type="evidence" value="ECO:0007669"/>
    <property type="project" value="TreeGrafter"/>
</dbReference>